<evidence type="ECO:0000256" key="3">
    <source>
        <dbReference type="ARBA" id="ARBA00023098"/>
    </source>
</evidence>
<feature type="short sequence motif" description="GXSXG" evidence="4">
    <location>
        <begin position="51"/>
        <end position="55"/>
    </location>
</feature>
<feature type="active site" description="Proton acceptor" evidence="4">
    <location>
        <position position="214"/>
    </location>
</feature>
<gene>
    <name evidence="6" type="ORF">CEJ45_23600</name>
</gene>
<accession>A0A225SNC9</accession>
<evidence type="ECO:0000256" key="2">
    <source>
        <dbReference type="ARBA" id="ARBA00022963"/>
    </source>
</evidence>
<proteinExistence type="predicted"/>
<protein>
    <submittedName>
        <fullName evidence="6">Patatin</fullName>
    </submittedName>
</protein>
<dbReference type="InterPro" id="IPR050301">
    <property type="entry name" value="NTE"/>
</dbReference>
<dbReference type="GO" id="GO:0016787">
    <property type="term" value="F:hydrolase activity"/>
    <property type="evidence" value="ECO:0007669"/>
    <property type="project" value="UniProtKB-UniRule"/>
</dbReference>
<sequence>MTSRLTPVGTPRRPNKRIALVLQGGGALGAYQAGVYQALDEHGLCPDWVVGTSIGAINGALIAGNAPSQRLERLKQFWLHVSQAEGVNMQSMSDAARQLHVRMSTIGVIAQGVPGFFSPRLLSLFGAGMPVVPEQASLYETSALAATLKRLVDFNHLNRTDAMRLTVNALRITNGELASFDNTSQTLTADHILASGALPPAFPPVRIDGQLYWDGGLYSNTPLETILNDQPPVDTLCFMVDLWRAQGPEPSTLDEVYTRQKDIMFSSRSTRHIAEYRRAHDLQCMLQRVYEMLPQSSQRDLSSAVLPLLVPETTMHIVRLIYPGNDWQMAAKDINFSRGSIDWRWSQGYSDATQAVQQAKWMAEVKGHQSVIVHELDRTNE</sequence>
<dbReference type="Proteomes" id="UP000214747">
    <property type="component" value="Unassembled WGS sequence"/>
</dbReference>
<dbReference type="CDD" id="cd07209">
    <property type="entry name" value="Pat_hypo_Ecoli_Z1214_like"/>
    <property type="match status" value="1"/>
</dbReference>
<dbReference type="Gene3D" id="3.40.1090.10">
    <property type="entry name" value="Cytosolic phospholipase A2 catalytic domain"/>
    <property type="match status" value="2"/>
</dbReference>
<dbReference type="PROSITE" id="PS51635">
    <property type="entry name" value="PNPLA"/>
    <property type="match status" value="1"/>
</dbReference>
<keyword evidence="3 4" id="KW-0443">Lipid metabolism</keyword>
<keyword evidence="2 4" id="KW-0442">Lipid degradation</keyword>
<evidence type="ECO:0000313" key="6">
    <source>
        <dbReference type="EMBL" id="OWY31944.1"/>
    </source>
</evidence>
<evidence type="ECO:0000256" key="4">
    <source>
        <dbReference type="PROSITE-ProRule" id="PRU01161"/>
    </source>
</evidence>
<feature type="domain" description="PNPLA" evidence="5">
    <location>
        <begin position="20"/>
        <end position="227"/>
    </location>
</feature>
<reference evidence="6 7" key="1">
    <citation type="journal article" date="2010" name="Int. J. Syst. Evol. Microbiol.">
        <title>Reclassification of Herbaspirillum putei as a later heterotypic synonym of Herbaspirillum huttiense, with the description of H. huttiense subsp. huttiense subsp. nov. and H. huttiense subsp. putei subsp. nov., comb. nov., and description of Herbaspirillum aquaticum sp. nov.</title>
        <authorList>
            <person name="Dobritsa A.P."/>
            <person name="Reddy M.C."/>
            <person name="Samadpour M."/>
        </authorList>
    </citation>
    <scope>NUCLEOTIDE SEQUENCE [LARGE SCALE GENOMIC DNA]</scope>
    <source>
        <strain evidence="6 7">IEH 4430</strain>
    </source>
</reference>
<dbReference type="PANTHER" id="PTHR14226:SF57">
    <property type="entry name" value="BLR7027 PROTEIN"/>
    <property type="match status" value="1"/>
</dbReference>
<dbReference type="AlphaFoldDB" id="A0A225SNC9"/>
<feature type="short sequence motif" description="DGA/G" evidence="4">
    <location>
        <begin position="214"/>
        <end position="216"/>
    </location>
</feature>
<dbReference type="PANTHER" id="PTHR14226">
    <property type="entry name" value="NEUROPATHY TARGET ESTERASE/SWISS CHEESE D.MELANOGASTER"/>
    <property type="match status" value="1"/>
</dbReference>
<feature type="short sequence motif" description="GXGXXG" evidence="4">
    <location>
        <begin position="24"/>
        <end position="29"/>
    </location>
</feature>
<evidence type="ECO:0000259" key="5">
    <source>
        <dbReference type="PROSITE" id="PS51635"/>
    </source>
</evidence>
<feature type="active site" description="Nucleophile" evidence="4">
    <location>
        <position position="53"/>
    </location>
</feature>
<dbReference type="InterPro" id="IPR002641">
    <property type="entry name" value="PNPLA_dom"/>
</dbReference>
<dbReference type="InterPro" id="IPR021095">
    <property type="entry name" value="DUF3734"/>
</dbReference>
<dbReference type="Pfam" id="PF12536">
    <property type="entry name" value="DUF3734"/>
    <property type="match status" value="1"/>
</dbReference>
<comment type="caution">
    <text evidence="6">The sequence shown here is derived from an EMBL/GenBank/DDBJ whole genome shotgun (WGS) entry which is preliminary data.</text>
</comment>
<dbReference type="SUPFAM" id="SSF52151">
    <property type="entry name" value="FabD/lysophospholipase-like"/>
    <property type="match status" value="1"/>
</dbReference>
<dbReference type="InterPro" id="IPR016035">
    <property type="entry name" value="Acyl_Trfase/lysoPLipase"/>
</dbReference>
<dbReference type="GO" id="GO:0016042">
    <property type="term" value="P:lipid catabolic process"/>
    <property type="evidence" value="ECO:0007669"/>
    <property type="project" value="UniProtKB-UniRule"/>
</dbReference>
<dbReference type="Pfam" id="PF01734">
    <property type="entry name" value="Patatin"/>
    <property type="match status" value="1"/>
</dbReference>
<name>A0A225SNC9_9BURK</name>
<evidence type="ECO:0000256" key="1">
    <source>
        <dbReference type="ARBA" id="ARBA00022801"/>
    </source>
</evidence>
<evidence type="ECO:0000313" key="7">
    <source>
        <dbReference type="Proteomes" id="UP000214747"/>
    </source>
</evidence>
<keyword evidence="7" id="KW-1185">Reference proteome</keyword>
<organism evidence="6 7">
    <name type="scientific">Herbaspirillum aquaticum</name>
    <dbReference type="NCBI Taxonomy" id="568783"/>
    <lineage>
        <taxon>Bacteria</taxon>
        <taxon>Pseudomonadati</taxon>
        <taxon>Pseudomonadota</taxon>
        <taxon>Betaproteobacteria</taxon>
        <taxon>Burkholderiales</taxon>
        <taxon>Oxalobacteraceae</taxon>
        <taxon>Herbaspirillum</taxon>
    </lineage>
</organism>
<dbReference type="EMBL" id="NJGV01000033">
    <property type="protein sequence ID" value="OWY31944.1"/>
    <property type="molecule type" value="Genomic_DNA"/>
</dbReference>
<keyword evidence="1 4" id="KW-0378">Hydrolase</keyword>